<name>A0A7J6U8M9_PEROL</name>
<gene>
    <name evidence="1" type="ORF">FOZ63_016545</name>
</gene>
<evidence type="ECO:0000313" key="2">
    <source>
        <dbReference type="Proteomes" id="UP000553632"/>
    </source>
</evidence>
<evidence type="ECO:0000313" key="1">
    <source>
        <dbReference type="EMBL" id="KAF4753512.1"/>
    </source>
</evidence>
<sequence length="93" mass="10330">LQQIVMNSIDSMNRTGFFLDQVGKRSMADARTRRDVQQMRRVILSNILVLKQLAAGSIDQASATASASLKYHPNLITVALGKKKEAERDKGEQ</sequence>
<dbReference type="AlphaFoldDB" id="A0A7J6U8M9"/>
<organism evidence="1 2">
    <name type="scientific">Perkinsus olseni</name>
    <name type="common">Perkinsus atlanticus</name>
    <dbReference type="NCBI Taxonomy" id="32597"/>
    <lineage>
        <taxon>Eukaryota</taxon>
        <taxon>Sar</taxon>
        <taxon>Alveolata</taxon>
        <taxon>Perkinsozoa</taxon>
        <taxon>Perkinsea</taxon>
        <taxon>Perkinsida</taxon>
        <taxon>Perkinsidae</taxon>
        <taxon>Perkinsus</taxon>
    </lineage>
</organism>
<feature type="non-terminal residue" evidence="1">
    <location>
        <position position="1"/>
    </location>
</feature>
<dbReference type="Proteomes" id="UP000553632">
    <property type="component" value="Unassembled WGS sequence"/>
</dbReference>
<comment type="caution">
    <text evidence="1">The sequence shown here is derived from an EMBL/GenBank/DDBJ whole genome shotgun (WGS) entry which is preliminary data.</text>
</comment>
<proteinExistence type="predicted"/>
<dbReference type="EMBL" id="JABANO010005443">
    <property type="protein sequence ID" value="KAF4753512.1"/>
    <property type="molecule type" value="Genomic_DNA"/>
</dbReference>
<keyword evidence="2" id="KW-1185">Reference proteome</keyword>
<protein>
    <submittedName>
        <fullName evidence="1">Uncharacterized protein</fullName>
    </submittedName>
</protein>
<accession>A0A7J6U8M9</accession>
<reference evidence="1 2" key="1">
    <citation type="submission" date="2020-04" db="EMBL/GenBank/DDBJ databases">
        <title>Perkinsus olseni comparative genomics.</title>
        <authorList>
            <person name="Bogema D.R."/>
        </authorList>
    </citation>
    <scope>NUCLEOTIDE SEQUENCE [LARGE SCALE GENOMIC DNA]</scope>
    <source>
        <strain evidence="1 2">ATCC PRA-207</strain>
    </source>
</reference>